<gene>
    <name evidence="1" type="ORF">NYG85_10975</name>
</gene>
<sequence>MGYIAFNNPLNLVFDSEIDTDILANAAGGLNDENLAGGSNYIATRAKIEYDHIFLKGEPPNLSEVLFMLGENFAEFALLKMQIADSAPNKSIVFETFLRANALTEQARQDAFNELLKRSGWRRGTLNNSDIGRILSGSGFFDLSRINGIGGAGGIQLGRLAEERYGDSAFENALENLGMQIGGPALSALGGIIGSFFNDEPFRDSIGLNLAEATSDFMINSLANMITDKVVGSLLSSATHALGTTAGAIGTLGVANLAVSAIKEAYEVATGLDRYYGFGGDILGTINGANAYLDNRNLWQGVKSMFGLPSGLETVLSYDGETLGFAYDGKITTTINNGNFISTISGYTLKDYTNFDTFARTGYENFGDALRHKNDYLNYREREFLKNEFEKTNNKMLKELNDFAKEMAGYGLKLDQPFIEQNIAPNWGQVVWDKVWGEENTSKWKDGLGAKVWKKVWGGGDIGNVSRVSDITYNLDRSLDFSRAIEKTRILPNFDWLANDTAKRMGQLNFITTGSLSDNFSLNKYIGADNFFNSTMNDILNKDIAKMLTNGPKIIDGKDSWGDWAELDPVDKWRNMPRF</sequence>
<keyword evidence="2" id="KW-1185">Reference proteome</keyword>
<reference evidence="1" key="1">
    <citation type="submission" date="2022-08" db="EMBL/GenBank/DDBJ databases">
        <authorList>
            <person name="Wang H."/>
        </authorList>
    </citation>
    <scope>NUCLEOTIDE SEQUENCE</scope>
    <source>
        <strain evidence="1">PS10</strain>
    </source>
</reference>
<dbReference type="RefSeq" id="WP_284938626.1">
    <property type="nucleotide sequence ID" value="NZ_JANURM010000025.1"/>
</dbReference>
<protein>
    <submittedName>
        <fullName evidence="1">Uncharacterized protein</fullName>
    </submittedName>
</protein>
<dbReference type="Proteomes" id="UP001173801">
    <property type="component" value="Unassembled WGS sequence"/>
</dbReference>
<accession>A0ABT7HSW2</accession>
<organism evidence="1 2">
    <name type="scientific">Campylobacter gastrosuis</name>
    <dbReference type="NCBI Taxonomy" id="2974576"/>
    <lineage>
        <taxon>Bacteria</taxon>
        <taxon>Pseudomonadati</taxon>
        <taxon>Campylobacterota</taxon>
        <taxon>Epsilonproteobacteria</taxon>
        <taxon>Campylobacterales</taxon>
        <taxon>Campylobacteraceae</taxon>
        <taxon>Campylobacter</taxon>
    </lineage>
</organism>
<reference evidence="1" key="2">
    <citation type="journal article" date="2023" name="Microorganisms">
        <title>Isolation and Genomic Characteristics of Cat-Borne Campylobacter felis sp. nov. and Sheep-Borne Campylobacter ovis sp. nov.</title>
        <authorList>
            <person name="Wang H."/>
            <person name="Li Y."/>
            <person name="Gu Y."/>
            <person name="Zhou G."/>
            <person name="Chen X."/>
            <person name="Zhang X."/>
            <person name="Shao Z."/>
            <person name="Zhang J."/>
            <person name="Zhang M."/>
        </authorList>
    </citation>
    <scope>NUCLEOTIDE SEQUENCE</scope>
    <source>
        <strain evidence="1">PS10</strain>
    </source>
</reference>
<evidence type="ECO:0000313" key="2">
    <source>
        <dbReference type="Proteomes" id="UP001173801"/>
    </source>
</evidence>
<proteinExistence type="predicted"/>
<evidence type="ECO:0000313" key="1">
    <source>
        <dbReference type="EMBL" id="MDL0089878.1"/>
    </source>
</evidence>
<dbReference type="EMBL" id="JANURM010000025">
    <property type="protein sequence ID" value="MDL0089878.1"/>
    <property type="molecule type" value="Genomic_DNA"/>
</dbReference>
<comment type="caution">
    <text evidence="1">The sequence shown here is derived from an EMBL/GenBank/DDBJ whole genome shotgun (WGS) entry which is preliminary data.</text>
</comment>
<name>A0ABT7HSW2_9BACT</name>